<dbReference type="FunFam" id="3.40.525.10:FF:000004">
    <property type="entry name" value="Neurofibromin 1"/>
    <property type="match status" value="1"/>
</dbReference>
<dbReference type="InterPro" id="IPR001936">
    <property type="entry name" value="RasGAP_dom"/>
</dbReference>
<reference evidence="6 7" key="1">
    <citation type="journal article" date="2019" name="Genome Biol. Evol.">
        <title>Whole-Genome Sequencing of the Giant Devil Catfish, Bagarius yarrelli.</title>
        <authorList>
            <person name="Jiang W."/>
            <person name="Lv Y."/>
            <person name="Cheng L."/>
            <person name="Yang K."/>
            <person name="Chao B."/>
            <person name="Wang X."/>
            <person name="Li Y."/>
            <person name="Pan X."/>
            <person name="You X."/>
            <person name="Zhang Y."/>
            <person name="Yang J."/>
            <person name="Li J."/>
            <person name="Zhang X."/>
            <person name="Liu S."/>
            <person name="Sun C."/>
            <person name="Yang J."/>
            <person name="Shi Q."/>
        </authorList>
    </citation>
    <scope>NUCLEOTIDE SEQUENCE [LARGE SCALE GENOMIC DNA]</scope>
    <source>
        <strain evidence="6">JWS20170419001</strain>
        <tissue evidence="6">Muscle</tissue>
    </source>
</reference>
<dbReference type="PROSITE" id="PS00509">
    <property type="entry name" value="RAS_GTPASE_ACTIV_1"/>
    <property type="match status" value="1"/>
</dbReference>
<dbReference type="GO" id="GO:0005096">
    <property type="term" value="F:GTPase activator activity"/>
    <property type="evidence" value="ECO:0007669"/>
    <property type="project" value="UniProtKB-KW"/>
</dbReference>
<evidence type="ECO:0000256" key="3">
    <source>
        <dbReference type="SAM" id="MobiDB-lite"/>
    </source>
</evidence>
<organism evidence="6 7">
    <name type="scientific">Bagarius yarrelli</name>
    <name type="common">Goonch</name>
    <name type="synonym">Bagrus yarrelli</name>
    <dbReference type="NCBI Taxonomy" id="175774"/>
    <lineage>
        <taxon>Eukaryota</taxon>
        <taxon>Metazoa</taxon>
        <taxon>Chordata</taxon>
        <taxon>Craniata</taxon>
        <taxon>Vertebrata</taxon>
        <taxon>Euteleostomi</taxon>
        <taxon>Actinopterygii</taxon>
        <taxon>Neopterygii</taxon>
        <taxon>Teleostei</taxon>
        <taxon>Ostariophysi</taxon>
        <taxon>Siluriformes</taxon>
        <taxon>Sisoridae</taxon>
        <taxon>Sisorinae</taxon>
        <taxon>Bagarius</taxon>
    </lineage>
</organism>
<dbReference type="PANTHER" id="PTHR10194">
    <property type="entry name" value="RAS GTPASE-ACTIVATING PROTEINS"/>
    <property type="match status" value="1"/>
</dbReference>
<evidence type="ECO:0000259" key="4">
    <source>
        <dbReference type="PROSITE" id="PS50018"/>
    </source>
</evidence>
<dbReference type="CDD" id="cd00170">
    <property type="entry name" value="SEC14"/>
    <property type="match status" value="1"/>
</dbReference>
<comment type="caution">
    <text evidence="6">The sequence shown here is derived from an EMBL/GenBank/DDBJ whole genome shotgun (WGS) entry which is preliminary data.</text>
</comment>
<dbReference type="CDD" id="cd13313">
    <property type="entry name" value="PH_NF1"/>
    <property type="match status" value="1"/>
</dbReference>
<sequence length="2709" mass="305507">MAAHKPVEWVQAVINRFDEQLPIKTGQQNTHTKVSTEHNKECLINISKYKFSLVINGLTNILKNVNNMRIIGEAAEKNLYLSQLIILDTLEKCLAGQTKDCLRLDEAMLVKQLLPEICHFLHSCREGQQHANQLRSSASAVLFSLSCNNFNAVFSRISTRLQELTVCTEDTVDVHDIELIQYISVDCSKLKRLLQDSAEKLFDLVDSFAESAKRKAAVWPLQIILLILCPEITQSISREVVEESKTNKKLFLESLRKALAGHSSSKQLTESAAIACVKLSKACTYINWEDHSVIFLLVQSIVMDLKALLFNPTKPFSRGTGCQSSDVDLMIDCFVSCFRISPHNNQHFKVCLASSSPPTFHFVLVNSLHKIITNSHLDWWPKIDTIYCYSGELRTMFAETQTRVVQSLSAHAPLRMTPSLTFKEKMTTSLKFKEKSADLDSRSLLLALVKLIHADPKLMLHNPGKQGQEIQNSTAELIIGLVQLVPLTHTSELSQEAMEALLVLHQPETIELWNPDSPIETFWDISSQVLFLICKKLIGHQMINSTEILKWLREILICRNKFLLKNKESATQGSLIPISKQAQTKLEVCLYSFLWSPDAEAVLVAMSCFRHLCEEADIRCSVDELPVHNVLHNYNTFMEFASVSNMMATGRSTLQKRVMALLRRIEHPTAGNIEAWEDTHAKWEQATKQILNHPKNKVEDGQEWINMTGFLCALGGVCLQQRSTPSLGTYSPPMGPMSERKGSMISMGSCEVNTETPLSRFLERLLSLMVCTHEKVGLHIRTNVKDLLGLELNPALYPMLFTKLRNSIGRFFDTQGPVPINDTNTLFVEQTIAIMKNLLDSHTEGSSEHLGQASIETMMLNLVRYVRILGNGVHAIQIKTKLCQLVEVMMERRDDLSFCQEMKFRRVSCSGNKMVEYLTDWVMGTSNQAADDDVKYLTRDLDQASMEAVVSLLAGLPLQPEEGDGVELMEAKSQLFLKYFTLFMNLLNDCSEVEEDGQQVGERKRGMSRRLASLRHCTVLAMSNLLNANVDSGLMHSIGLGYHKDLQTRATFMEVLTKILQQGTEFDTLAETVLADRFERLVELVTMMGDQGELPIAMALANVVPCSQWDELARVLVTLFDSRHLLYQLLWNMFSKEVELADSMQTLFRGNSLASKIMTFCFKVYGAAYLQKLLEPLMRGVITSPEWQHISFEVDPTRLEPTENLEENQRNLLQITDRFFLAIINSSSEFPPQLRSVCHCLYQVVSQRFPQNSIGAVGSAMFLRFINPAIVSPYEAGILDKKPPPRIERGLKLMSKILQSIANHVLFTKEEHMRPFNDFVKNNFEAARRHVTLKYVTVYLFLFFLDIASDSPPSDSVNHSLSFISDGNVLALHRLLWNNQERIGQYLSSNRDHKAVGRRPFDKMATLLAYLGPPEHKPVADTHWSSLNLTSSKFEEFMTRHQVHEKEEFKALKTLNIFYQAGTSKNGNPVFYYIARRFKTGQINGDLLIYHVLLTLKPYYAKHYEIVVDLTHVGPSNRFKTDFLSKWFVVFPNFAYENVAAVFIYNCNTWVREYTKYHERLLTGLKGSKKLLFIDSPARLAEYVEPDQQKLPASTLALEEDLKVFHNALKLAHKDTKVSIKVGSTAVQVTSAERTRVLGQSVFLNDIYYASEIEEICLVDENQFTLTIANQGTPLTFMHQECDAIVQSIIHIRTRWELSQPDSIPQHTKIRPKDVPGTLLNIALLNLGSSDPSLRSAAYNLLCALTCTFNLKIEGQLLETSGLCIPANNTLFIVSISRTLAANEPHLTLEFLEECISGFSKSSIELKHLCLEYMTPWLRNLVRFCKHNDDAKRQRVTAILDKLITMTINEKQMYPSIQAKIWGSLGQISDLLDVVLDSFIKTSATGGLGSIKAEVMADTAVALASGNVKLVSSKVIGRMCKIIDKTCLSPTPTLEQHLMWDDIAILARYMLMLSFNNSLDVAAHLPYLFHVVTLLVATGPLSLRASTHGLVINIIHSLCTCSQLNFSEETKQVLRLSLTEFSLPKFYLLFGISKVKSAAVIAFRSSYRDRSFSPGSYERETFALSSLETVTEALLEIMEACMRDIPGCKWLDQWTELAQKFAFQYNPSLQPRALVVFGCISKRVTRGQIKQIIRILSKASPLLSIDRGLESCLKGPDNYNSQVLIEATVIALTKLQPLLSQDSPMHKALFWVAVAVLQLDEVNLYSAGTALLEQNLHTLDSLRVFNDKSPEEVFMEIRKPLEWDCKQMDHFVGLNFNSNFNFALVGHLLKGYRHPSSTTVARTVRILHTLLGLVGKHRNCDKFEVNTQSVAYLAALLTVSEEVRSRCSLKHRKSLLLSDVTMENFPVDTYSVYHPEPGCRPLKESQPWTSPKVSERYLAAYYPTMGQTSPRTRKSMSVDMGQPSQANAKKLLGTRKSFDHLISDSKAPKRPEMESGITTPPKIRRVAENDYDIETQRIANSHLRKVSVSESNVLLDEEVLTDPKIQMLLLTVLATQVKYSTDEFHQRILYEYLAEASVVFPKVFPVVHNLLDSKISTLLSMCQDPNLLNPVHGIVQSVVYHEESPPQYQPSCLQSFGFNGLWRFAGPFSKQTQIPDYAELVVKFLDALIDTYLPGIEEEGGEESQRTPTSPYPPIVQSQLSITANLNLSNSMTSLATSQHSPGIDKENVELSPTSSLCSSGRARHGSASQVQKQRSTGSFKRTSIKKIV</sequence>
<dbReference type="CDD" id="cd05130">
    <property type="entry name" value="RasGAP_Neurofibromin"/>
    <property type="match status" value="1"/>
</dbReference>
<evidence type="ECO:0000256" key="1">
    <source>
        <dbReference type="ARBA" id="ARBA00022468"/>
    </source>
</evidence>
<dbReference type="InterPro" id="IPR036865">
    <property type="entry name" value="CRAL-TRIO_dom_sf"/>
</dbReference>
<dbReference type="SMART" id="SM00516">
    <property type="entry name" value="SEC14"/>
    <property type="match status" value="1"/>
</dbReference>
<feature type="domain" description="Ras-GAP" evidence="4">
    <location>
        <begin position="1108"/>
        <end position="1303"/>
    </location>
</feature>
<dbReference type="Proteomes" id="UP000319801">
    <property type="component" value="Unassembled WGS sequence"/>
</dbReference>
<evidence type="ECO:0000313" key="6">
    <source>
        <dbReference type="EMBL" id="TSN39280.1"/>
    </source>
</evidence>
<dbReference type="InterPro" id="IPR011993">
    <property type="entry name" value="PH-like_dom_sf"/>
</dbReference>
<dbReference type="SUPFAM" id="SSF48350">
    <property type="entry name" value="GTPase activation domain, GAP"/>
    <property type="match status" value="1"/>
</dbReference>
<feature type="compositionally biased region" description="Polar residues" evidence="3">
    <location>
        <begin position="2687"/>
        <end position="2702"/>
    </location>
</feature>
<dbReference type="PROSITE" id="PS50191">
    <property type="entry name" value="CRAL_TRIO"/>
    <property type="match status" value="1"/>
</dbReference>
<name>A0A556U7I3_BAGYA</name>
<dbReference type="Gene3D" id="1.10.506.10">
    <property type="entry name" value="GTPase Activation - p120gap, domain 1"/>
    <property type="match status" value="2"/>
</dbReference>
<evidence type="ECO:0000259" key="5">
    <source>
        <dbReference type="PROSITE" id="PS50191"/>
    </source>
</evidence>
<dbReference type="InterPro" id="IPR008936">
    <property type="entry name" value="Rho_GTPase_activation_prot"/>
</dbReference>
<dbReference type="Gene3D" id="2.30.29.30">
    <property type="entry name" value="Pleckstrin-homology domain (PH domain)/Phosphotyrosine-binding domain (PTB)"/>
    <property type="match status" value="1"/>
</dbReference>
<dbReference type="FunFam" id="2.30.29.30:FF:000070">
    <property type="entry name" value="Neurofibromin 1"/>
    <property type="match status" value="1"/>
</dbReference>
<dbReference type="InterPro" id="IPR016024">
    <property type="entry name" value="ARM-type_fold"/>
</dbReference>
<feature type="region of interest" description="Disordered" evidence="3">
    <location>
        <begin position="2654"/>
        <end position="2709"/>
    </location>
</feature>
<dbReference type="FunFam" id="1.10.506.10:FF:000016">
    <property type="entry name" value="Neurofibromin 1"/>
    <property type="match status" value="1"/>
</dbReference>
<feature type="domain" description="CRAL-TRIO" evidence="5">
    <location>
        <begin position="1445"/>
        <end position="1603"/>
    </location>
</feature>
<evidence type="ECO:0000256" key="2">
    <source>
        <dbReference type="ARBA" id="ARBA00022553"/>
    </source>
</evidence>
<dbReference type="SMART" id="SM00323">
    <property type="entry name" value="RasGAP"/>
    <property type="match status" value="1"/>
</dbReference>
<dbReference type="Pfam" id="PF00616">
    <property type="entry name" value="RasGAP"/>
    <property type="match status" value="1"/>
</dbReference>
<evidence type="ECO:0000313" key="7">
    <source>
        <dbReference type="Proteomes" id="UP000319801"/>
    </source>
</evidence>
<gene>
    <name evidence="6" type="ORF">Baya_9135</name>
</gene>
<dbReference type="EMBL" id="VCAZ01000056">
    <property type="protein sequence ID" value="TSN39280.1"/>
    <property type="molecule type" value="Genomic_DNA"/>
</dbReference>
<protein>
    <submittedName>
        <fullName evidence="6">Neurofibromin</fullName>
    </submittedName>
</protein>
<keyword evidence="2" id="KW-0597">Phosphoprotein</keyword>
<dbReference type="SUPFAM" id="SSF52087">
    <property type="entry name" value="CRAL/TRIO domain"/>
    <property type="match status" value="1"/>
</dbReference>
<dbReference type="InterPro" id="IPR039360">
    <property type="entry name" value="Ras_GTPase"/>
</dbReference>
<dbReference type="Pfam" id="PF21877">
    <property type="entry name" value="PH_NF1"/>
    <property type="match status" value="1"/>
</dbReference>
<dbReference type="InterPro" id="IPR023152">
    <property type="entry name" value="RasGAP_CS"/>
</dbReference>
<keyword evidence="1" id="KW-0343">GTPase activation</keyword>
<dbReference type="PROSITE" id="PS50018">
    <property type="entry name" value="RAS_GTPASE_ACTIV_2"/>
    <property type="match status" value="1"/>
</dbReference>
<dbReference type="SUPFAM" id="SSF48371">
    <property type="entry name" value="ARM repeat"/>
    <property type="match status" value="1"/>
</dbReference>
<dbReference type="Gene3D" id="3.40.525.10">
    <property type="entry name" value="CRAL-TRIO lipid binding domain"/>
    <property type="match status" value="1"/>
</dbReference>
<proteinExistence type="predicted"/>
<accession>A0A556U7I3</accession>
<dbReference type="FunFam" id="1.10.506.10:FF:000019">
    <property type="entry name" value="Neurofibromin 1"/>
    <property type="match status" value="1"/>
</dbReference>
<dbReference type="FunFam" id="1.10.506.10:FF:000014">
    <property type="entry name" value="Neurofibromin 1"/>
    <property type="match status" value="1"/>
</dbReference>
<dbReference type="Pfam" id="PF13716">
    <property type="entry name" value="CRAL_TRIO_2"/>
    <property type="match status" value="1"/>
</dbReference>
<dbReference type="InterPro" id="IPR054071">
    <property type="entry name" value="PH_NF1"/>
</dbReference>
<dbReference type="OrthoDB" id="28245at2759"/>
<dbReference type="FunFam" id="1.10.506.10:FF:000017">
    <property type="entry name" value="Neurofibromin 1"/>
    <property type="match status" value="1"/>
</dbReference>
<dbReference type="PANTHER" id="PTHR10194:SF142">
    <property type="entry name" value="NEUROFIBROMIN"/>
    <property type="match status" value="1"/>
</dbReference>
<dbReference type="InterPro" id="IPR001251">
    <property type="entry name" value="CRAL-TRIO_dom"/>
</dbReference>
<keyword evidence="7" id="KW-1185">Reference proteome</keyword>